<evidence type="ECO:0000256" key="9">
    <source>
        <dbReference type="ARBA" id="ARBA00039495"/>
    </source>
</evidence>
<organism evidence="14">
    <name type="scientific">Phallusia mammillata</name>
    <dbReference type="NCBI Taxonomy" id="59560"/>
    <lineage>
        <taxon>Eukaryota</taxon>
        <taxon>Metazoa</taxon>
        <taxon>Chordata</taxon>
        <taxon>Tunicata</taxon>
        <taxon>Ascidiacea</taxon>
        <taxon>Phlebobranchia</taxon>
        <taxon>Ascidiidae</taxon>
        <taxon>Phallusia</taxon>
    </lineage>
</organism>
<reference evidence="14" key="1">
    <citation type="submission" date="2020-04" db="EMBL/GenBank/DDBJ databases">
        <authorList>
            <person name="Neveu A P."/>
        </authorList>
    </citation>
    <scope>NUCLEOTIDE SEQUENCE</scope>
    <source>
        <tissue evidence="14">Whole embryo</tissue>
    </source>
</reference>
<evidence type="ECO:0000259" key="13">
    <source>
        <dbReference type="SMART" id="SM00836"/>
    </source>
</evidence>
<dbReference type="InterPro" id="IPR001412">
    <property type="entry name" value="aa-tRNA-synth_I_CS"/>
</dbReference>
<dbReference type="InterPro" id="IPR035684">
    <property type="entry name" value="ArgRS_core"/>
</dbReference>
<dbReference type="PANTHER" id="PTHR11956">
    <property type="entry name" value="ARGINYL-TRNA SYNTHETASE"/>
    <property type="match status" value="1"/>
</dbReference>
<evidence type="ECO:0000256" key="10">
    <source>
        <dbReference type="ARBA" id="ARBA00049339"/>
    </source>
</evidence>
<dbReference type="Pfam" id="PF00750">
    <property type="entry name" value="tRNA-synt_1d"/>
    <property type="match status" value="1"/>
</dbReference>
<dbReference type="EC" id="6.1.1.19" evidence="2"/>
<dbReference type="Pfam" id="PF05746">
    <property type="entry name" value="DALR_1"/>
    <property type="match status" value="1"/>
</dbReference>
<protein>
    <recommendedName>
        <fullName evidence="9">Probable arginine--tRNA ligase, mitochondrial</fullName>
        <ecNumber evidence="2">6.1.1.19</ecNumber>
    </recommendedName>
    <alternativeName>
        <fullName evidence="8">Arginyl-tRNA synthetase</fullName>
    </alternativeName>
</protein>
<keyword evidence="3 12" id="KW-0436">Ligase</keyword>
<dbReference type="GO" id="GO:0032543">
    <property type="term" value="P:mitochondrial translation"/>
    <property type="evidence" value="ECO:0007669"/>
    <property type="project" value="TreeGrafter"/>
</dbReference>
<evidence type="ECO:0000256" key="2">
    <source>
        <dbReference type="ARBA" id="ARBA00012837"/>
    </source>
</evidence>
<dbReference type="EMBL" id="LR789582">
    <property type="protein sequence ID" value="CAB3265444.1"/>
    <property type="molecule type" value="mRNA"/>
</dbReference>
<evidence type="ECO:0000256" key="5">
    <source>
        <dbReference type="ARBA" id="ARBA00022840"/>
    </source>
</evidence>
<gene>
    <name evidence="14" type="primary">Rars2</name>
</gene>
<evidence type="ECO:0000256" key="11">
    <source>
        <dbReference type="ARBA" id="ARBA00049595"/>
    </source>
</evidence>
<keyword evidence="4 12" id="KW-0547">Nucleotide-binding</keyword>
<dbReference type="Gene3D" id="1.10.730.10">
    <property type="entry name" value="Isoleucyl-tRNA Synthetase, Domain 1"/>
    <property type="match status" value="1"/>
</dbReference>
<evidence type="ECO:0000256" key="7">
    <source>
        <dbReference type="ARBA" id="ARBA00023146"/>
    </source>
</evidence>
<dbReference type="SMART" id="SM00836">
    <property type="entry name" value="DALR_1"/>
    <property type="match status" value="1"/>
</dbReference>
<dbReference type="PROSITE" id="PS00178">
    <property type="entry name" value="AA_TRNA_LIGASE_I"/>
    <property type="match status" value="1"/>
</dbReference>
<dbReference type="InterPro" id="IPR001278">
    <property type="entry name" value="Arg-tRNA-ligase"/>
</dbReference>
<dbReference type="InterPro" id="IPR008909">
    <property type="entry name" value="DALR_anticod-bd"/>
</dbReference>
<feature type="domain" description="DALR anticodon binding" evidence="13">
    <location>
        <begin position="416"/>
        <end position="531"/>
    </location>
</feature>
<dbReference type="GO" id="GO:0005739">
    <property type="term" value="C:mitochondrion"/>
    <property type="evidence" value="ECO:0007669"/>
    <property type="project" value="TreeGrafter"/>
</dbReference>
<dbReference type="SUPFAM" id="SSF52374">
    <property type="entry name" value="Nucleotidylyl transferase"/>
    <property type="match status" value="1"/>
</dbReference>
<comment type="function">
    <text evidence="11">Catalyzes the attachment of arginine to tRNA(Arg) in a two-step reaction: arginine is first activated by ATP to form Arg-AMP and then transferred to the acceptor end of tRNA(Arg).</text>
</comment>
<evidence type="ECO:0000256" key="8">
    <source>
        <dbReference type="ARBA" id="ARBA00033033"/>
    </source>
</evidence>
<comment type="similarity">
    <text evidence="1 12">Belongs to the class-I aminoacyl-tRNA synthetase family.</text>
</comment>
<dbReference type="SUPFAM" id="SSF47323">
    <property type="entry name" value="Anticodon-binding domain of a subclass of class I aminoacyl-tRNA synthetases"/>
    <property type="match status" value="1"/>
</dbReference>
<dbReference type="GO" id="GO:0006420">
    <property type="term" value="P:arginyl-tRNA aminoacylation"/>
    <property type="evidence" value="ECO:0007669"/>
    <property type="project" value="InterPro"/>
</dbReference>
<dbReference type="Gene3D" id="3.40.50.620">
    <property type="entry name" value="HUPs"/>
    <property type="match status" value="1"/>
</dbReference>
<evidence type="ECO:0000256" key="6">
    <source>
        <dbReference type="ARBA" id="ARBA00022917"/>
    </source>
</evidence>
<evidence type="ECO:0000256" key="4">
    <source>
        <dbReference type="ARBA" id="ARBA00022741"/>
    </source>
</evidence>
<dbReference type="GO" id="GO:0005524">
    <property type="term" value="F:ATP binding"/>
    <property type="evidence" value="ECO:0007669"/>
    <property type="project" value="UniProtKB-KW"/>
</dbReference>
<dbReference type="FunFam" id="3.40.50.620:FF:000058">
    <property type="entry name" value="Mitochondrial arginyl-tRNA synthetase"/>
    <property type="match status" value="1"/>
</dbReference>
<dbReference type="InterPro" id="IPR009080">
    <property type="entry name" value="tRNAsynth_Ia_anticodon-bd"/>
</dbReference>
<proteinExistence type="evidence at transcript level"/>
<keyword evidence="7 12" id="KW-0030">Aminoacyl-tRNA synthetase</keyword>
<evidence type="ECO:0000313" key="14">
    <source>
        <dbReference type="EMBL" id="CAB3265444.1"/>
    </source>
</evidence>
<dbReference type="InterPro" id="IPR014729">
    <property type="entry name" value="Rossmann-like_a/b/a_fold"/>
</dbReference>
<evidence type="ECO:0000256" key="1">
    <source>
        <dbReference type="ARBA" id="ARBA00005594"/>
    </source>
</evidence>
<keyword evidence="6 12" id="KW-0648">Protein biosynthesis</keyword>
<keyword evidence="5 12" id="KW-0067">ATP-binding</keyword>
<dbReference type="GO" id="GO:0004814">
    <property type="term" value="F:arginine-tRNA ligase activity"/>
    <property type="evidence" value="ECO:0007669"/>
    <property type="project" value="UniProtKB-EC"/>
</dbReference>
<dbReference type="FunFam" id="1.10.730.10:FF:000006">
    <property type="entry name" value="Arginyl-tRNA synthetase 2, mitochondrial"/>
    <property type="match status" value="1"/>
</dbReference>
<comment type="catalytic activity">
    <reaction evidence="10">
        <text>tRNA(Arg) + L-arginine + ATP = L-arginyl-tRNA(Arg) + AMP + diphosphate</text>
        <dbReference type="Rhea" id="RHEA:20301"/>
        <dbReference type="Rhea" id="RHEA-COMP:9658"/>
        <dbReference type="Rhea" id="RHEA-COMP:9673"/>
        <dbReference type="ChEBI" id="CHEBI:30616"/>
        <dbReference type="ChEBI" id="CHEBI:32682"/>
        <dbReference type="ChEBI" id="CHEBI:33019"/>
        <dbReference type="ChEBI" id="CHEBI:78442"/>
        <dbReference type="ChEBI" id="CHEBI:78513"/>
        <dbReference type="ChEBI" id="CHEBI:456215"/>
        <dbReference type="EC" id="6.1.1.19"/>
    </reaction>
</comment>
<dbReference type="PRINTS" id="PR01038">
    <property type="entry name" value="TRNASYNTHARG"/>
</dbReference>
<dbReference type="PANTHER" id="PTHR11956:SF11">
    <property type="entry name" value="ARGININE--TRNA LIGASE, MITOCHONDRIAL-RELATED"/>
    <property type="match status" value="1"/>
</dbReference>
<evidence type="ECO:0000256" key="3">
    <source>
        <dbReference type="ARBA" id="ARBA00022598"/>
    </source>
</evidence>
<sequence>MKFKMMTICNVRKMIWKNTVFLRHFSVNTTPLVTQQQESASAIINDVLKHGKTFGFHQEFFKSLNKEKVIVEFSSPNIAKLFHVGHFRSTVIGNAISNVYLAAGHDVCKVNYLGDWGIQFALLAIGFEQYGNSELLKNDPLVHLNDVYVKVSEEANSDTELYNKAQALFEKMEKGDNNALKFWKLSRELSIEEFKRLYNHMGVTFDVITGESQFVQQAKGILKSLSSQNLLTTEENGAKKINLSESSWICGNQPHEVTPIVERKNATTLYLTRDVAAAVNRFEHHSFDRMIYVTDFSQNLHFRQVFGILEAMGYDWATNEAGKLIHIGFGRVQNMRSRKGQGVYLKDILDKAEVKVRQDRLEHDTRRSNIENEKHVIDNLALTGLICHDLKRTLRKDYKFSWDAILSSKGSHGIALQYTHCRLYSLEQNCGTSLTHDIDISMLYNSEMMNLIEQISKYGLATQKTYETLEPSVLLLYLYDLCHAISKAMIACQVKGVDKNLSEARLLCFHCARTVLGNGMRLLGTVPLDKM</sequence>
<dbReference type="NCBIfam" id="TIGR00456">
    <property type="entry name" value="argS"/>
    <property type="match status" value="1"/>
</dbReference>
<dbReference type="AlphaFoldDB" id="A0A6F9DPS7"/>
<evidence type="ECO:0000256" key="12">
    <source>
        <dbReference type="RuleBase" id="RU363038"/>
    </source>
</evidence>
<name>A0A6F9DPS7_9ASCI</name>
<accession>A0A6F9DPS7</accession>